<keyword evidence="2 4" id="KW-0560">Oxidoreductase</keyword>
<dbReference type="GO" id="GO:0034599">
    <property type="term" value="P:cellular response to oxidative stress"/>
    <property type="evidence" value="ECO:0007669"/>
    <property type="project" value="InterPro"/>
</dbReference>
<comment type="function">
    <text evidence="4">Thiol-specific peroxidase that catalyzes the reduction of hydrogen peroxide and organic hydroperoxides to water and alcohols, respectively. Plays a role in cell protection against oxidative stress by detoxifying peroxides.</text>
</comment>
<evidence type="ECO:0000256" key="3">
    <source>
        <dbReference type="PIRSR" id="PIRSR637944-1"/>
    </source>
</evidence>
<dbReference type="InterPro" id="IPR013740">
    <property type="entry name" value="Redoxin"/>
</dbReference>
<comment type="similarity">
    <text evidence="4">Belongs to the peroxiredoxin family. Prx5 subfamily.</text>
</comment>
<dbReference type="InterPro" id="IPR037944">
    <property type="entry name" value="PRX5-like"/>
</dbReference>
<dbReference type="GO" id="GO:0008379">
    <property type="term" value="F:thioredoxin peroxidase activity"/>
    <property type="evidence" value="ECO:0007669"/>
    <property type="project" value="InterPro"/>
</dbReference>
<protein>
    <recommendedName>
        <fullName evidence="4">Glutathione-dependent peroxiredoxin</fullName>
        <ecNumber evidence="4">1.11.1.27</ecNumber>
    </recommendedName>
</protein>
<dbReference type="RefSeq" id="WP_035032675.1">
    <property type="nucleotide sequence ID" value="NZ_JAKETQ010000001.1"/>
</dbReference>
<dbReference type="GO" id="GO:0005737">
    <property type="term" value="C:cytoplasm"/>
    <property type="evidence" value="ECO:0007669"/>
    <property type="project" value="TreeGrafter"/>
</dbReference>
<evidence type="ECO:0000256" key="1">
    <source>
        <dbReference type="ARBA" id="ARBA00022559"/>
    </source>
</evidence>
<evidence type="ECO:0000259" key="5">
    <source>
        <dbReference type="PROSITE" id="PS51352"/>
    </source>
</evidence>
<dbReference type="Proteomes" id="UP001156140">
    <property type="component" value="Unassembled WGS sequence"/>
</dbReference>
<dbReference type="GO" id="GO:0042744">
    <property type="term" value="P:hydrogen peroxide catabolic process"/>
    <property type="evidence" value="ECO:0007669"/>
    <property type="project" value="TreeGrafter"/>
</dbReference>
<dbReference type="InterPro" id="IPR013766">
    <property type="entry name" value="Thioredoxin_domain"/>
</dbReference>
<reference evidence="6" key="1">
    <citation type="submission" date="2022-03" db="EMBL/GenBank/DDBJ databases">
        <title>The complete genome sequence of a Methyloterrigena soli.</title>
        <authorList>
            <person name="Zi Z."/>
        </authorList>
    </citation>
    <scope>NUCLEOTIDE SEQUENCE</scope>
    <source>
        <strain evidence="6">M48</strain>
    </source>
</reference>
<keyword evidence="7" id="KW-1185">Reference proteome</keyword>
<gene>
    <name evidence="6" type="ORF">ML536_04720</name>
</gene>
<comment type="catalytic activity">
    <reaction evidence="4">
        <text>a hydroperoxide + 2 glutathione = an alcohol + glutathione disulfide + H2O</text>
        <dbReference type="Rhea" id="RHEA:62632"/>
        <dbReference type="ChEBI" id="CHEBI:15377"/>
        <dbReference type="ChEBI" id="CHEBI:30879"/>
        <dbReference type="ChEBI" id="CHEBI:35924"/>
        <dbReference type="ChEBI" id="CHEBI:57925"/>
        <dbReference type="ChEBI" id="CHEBI:58297"/>
        <dbReference type="EC" id="1.11.1.27"/>
    </reaction>
</comment>
<feature type="domain" description="Thioredoxin" evidence="5">
    <location>
        <begin position="2"/>
        <end position="164"/>
    </location>
</feature>
<dbReference type="Gene3D" id="3.40.30.10">
    <property type="entry name" value="Glutaredoxin"/>
    <property type="match status" value="1"/>
</dbReference>
<sequence length="164" mass="16639">MIESGEAIPSVPVKLVDGNGISDTTSDAVLGKGRVVFFAVPGAFTPTCHVNHLPGFIANADKLRAAGVDRIVCAAVNDQHVVKAWAEASGALGKIDFIADGNAALARALGLDKDLAGAGMGTRFTRSAMLITNGIADAVFVEDAPGVTATGAPAILMALEALKK</sequence>
<comment type="caution">
    <text evidence="6">The sequence shown here is derived from an EMBL/GenBank/DDBJ whole genome shotgun (WGS) entry which is preliminary data.</text>
</comment>
<keyword evidence="4" id="KW-0676">Redox-active center</keyword>
<dbReference type="InterPro" id="IPR036249">
    <property type="entry name" value="Thioredoxin-like_sf"/>
</dbReference>
<dbReference type="SUPFAM" id="SSF52833">
    <property type="entry name" value="Thioredoxin-like"/>
    <property type="match status" value="1"/>
</dbReference>
<dbReference type="PANTHER" id="PTHR10430:SF16">
    <property type="entry name" value="PEROXIREDOXIN-5, MITOCHONDRIAL"/>
    <property type="match status" value="1"/>
</dbReference>
<accession>A0AA41QK69</accession>
<feature type="active site" description="Cysteine sulfenic acid (-SOH) intermediate" evidence="3">
    <location>
        <position position="48"/>
    </location>
</feature>
<evidence type="ECO:0000313" key="6">
    <source>
        <dbReference type="EMBL" id="MCI0126124.1"/>
    </source>
</evidence>
<dbReference type="GO" id="GO:0045454">
    <property type="term" value="P:cell redox homeostasis"/>
    <property type="evidence" value="ECO:0007669"/>
    <property type="project" value="TreeGrafter"/>
</dbReference>
<dbReference type="Pfam" id="PF08534">
    <property type="entry name" value="Redoxin"/>
    <property type="match status" value="1"/>
</dbReference>
<evidence type="ECO:0000313" key="7">
    <source>
        <dbReference type="Proteomes" id="UP001156140"/>
    </source>
</evidence>
<dbReference type="AlphaFoldDB" id="A0AA41QK69"/>
<evidence type="ECO:0000256" key="2">
    <source>
        <dbReference type="ARBA" id="ARBA00023002"/>
    </source>
</evidence>
<proteinExistence type="inferred from homology"/>
<dbReference type="PROSITE" id="PS51352">
    <property type="entry name" value="THIOREDOXIN_2"/>
    <property type="match status" value="1"/>
</dbReference>
<dbReference type="CDD" id="cd03013">
    <property type="entry name" value="PRX5_like"/>
    <property type="match status" value="1"/>
</dbReference>
<keyword evidence="4" id="KW-0049">Antioxidant</keyword>
<dbReference type="EMBL" id="JALAZD010000001">
    <property type="protein sequence ID" value="MCI0126124.1"/>
    <property type="molecule type" value="Genomic_DNA"/>
</dbReference>
<organism evidence="6 7">
    <name type="scientific">Paradevosia shaoguanensis</name>
    <dbReference type="NCBI Taxonomy" id="1335043"/>
    <lineage>
        <taxon>Bacteria</taxon>
        <taxon>Pseudomonadati</taxon>
        <taxon>Pseudomonadota</taxon>
        <taxon>Alphaproteobacteria</taxon>
        <taxon>Hyphomicrobiales</taxon>
        <taxon>Devosiaceae</taxon>
        <taxon>Paradevosia</taxon>
    </lineage>
</organism>
<evidence type="ECO:0000256" key="4">
    <source>
        <dbReference type="RuleBase" id="RU366011"/>
    </source>
</evidence>
<keyword evidence="1 4" id="KW-0575">Peroxidase</keyword>
<dbReference type="PANTHER" id="PTHR10430">
    <property type="entry name" value="PEROXIREDOXIN"/>
    <property type="match status" value="1"/>
</dbReference>
<name>A0AA41QK69_9HYPH</name>
<dbReference type="EC" id="1.11.1.27" evidence="4"/>